<protein>
    <submittedName>
        <fullName evidence="1">Uncharacterized protein</fullName>
    </submittedName>
</protein>
<keyword evidence="2" id="KW-1185">Reference proteome</keyword>
<proteinExistence type="predicted"/>
<dbReference type="KEGG" id="tig:THII_2643"/>
<gene>
    <name evidence="1" type="ORF">THII_2643</name>
</gene>
<sequence length="77" mass="9057">MLDQKTNINITVEELLNALEPLVRRVVREELTEIVQQLSNVVYLTEASPLHQDMQDILTRKKVQNLKFITHEEVWSD</sequence>
<accession>A0A090ANI2</accession>
<name>A0A090ANI2_9GAMM</name>
<dbReference type="AlphaFoldDB" id="A0A090ANI2"/>
<dbReference type="Proteomes" id="UP000031623">
    <property type="component" value="Chromosome"/>
</dbReference>
<evidence type="ECO:0000313" key="2">
    <source>
        <dbReference type="Proteomes" id="UP000031623"/>
    </source>
</evidence>
<dbReference type="EMBL" id="AP014633">
    <property type="protein sequence ID" value="BAP56940.1"/>
    <property type="molecule type" value="Genomic_DNA"/>
</dbReference>
<reference evidence="1" key="1">
    <citation type="journal article" date="2014" name="ISME J.">
        <title>Ecophysiology of Thioploca ingrica as revealed by the complete genome sequence supplemented with proteomic evidence.</title>
        <authorList>
            <person name="Kojima H."/>
            <person name="Ogura Y."/>
            <person name="Yamamoto N."/>
            <person name="Togashi T."/>
            <person name="Mori H."/>
            <person name="Watanabe T."/>
            <person name="Nemoto F."/>
            <person name="Kurokawa K."/>
            <person name="Hayashi T."/>
            <person name="Fukui M."/>
        </authorList>
    </citation>
    <scope>NUCLEOTIDE SEQUENCE [LARGE SCALE GENOMIC DNA]</scope>
</reference>
<organism evidence="1 2">
    <name type="scientific">Thioploca ingrica</name>
    <dbReference type="NCBI Taxonomy" id="40754"/>
    <lineage>
        <taxon>Bacteria</taxon>
        <taxon>Pseudomonadati</taxon>
        <taxon>Pseudomonadota</taxon>
        <taxon>Gammaproteobacteria</taxon>
        <taxon>Thiotrichales</taxon>
        <taxon>Thiotrichaceae</taxon>
        <taxon>Thioploca</taxon>
    </lineage>
</organism>
<evidence type="ECO:0000313" key="1">
    <source>
        <dbReference type="EMBL" id="BAP56940.1"/>
    </source>
</evidence>
<dbReference type="HOGENOM" id="CLU_2636920_0_0_6"/>